<feature type="compositionally biased region" description="Polar residues" evidence="1">
    <location>
        <begin position="8"/>
        <end position="21"/>
    </location>
</feature>
<keyword evidence="3" id="KW-1185">Reference proteome</keyword>
<dbReference type="EMBL" id="BFAA01004038">
    <property type="protein sequence ID" value="GCB63719.1"/>
    <property type="molecule type" value="Genomic_DNA"/>
</dbReference>
<name>A0A401NS86_SCYTO</name>
<feature type="compositionally biased region" description="Polar residues" evidence="1">
    <location>
        <begin position="35"/>
        <end position="44"/>
    </location>
</feature>
<dbReference type="PANTHER" id="PTHR14187:SF46">
    <property type="entry name" value="HEAT SHOCK 70 KDA PROTEIN 12A"/>
    <property type="match status" value="1"/>
</dbReference>
<organism evidence="2 3">
    <name type="scientific">Scyliorhinus torazame</name>
    <name type="common">Cloudy catshark</name>
    <name type="synonym">Catulus torazame</name>
    <dbReference type="NCBI Taxonomy" id="75743"/>
    <lineage>
        <taxon>Eukaryota</taxon>
        <taxon>Metazoa</taxon>
        <taxon>Chordata</taxon>
        <taxon>Craniata</taxon>
        <taxon>Vertebrata</taxon>
        <taxon>Chondrichthyes</taxon>
        <taxon>Elasmobranchii</taxon>
        <taxon>Galeomorphii</taxon>
        <taxon>Galeoidea</taxon>
        <taxon>Carcharhiniformes</taxon>
        <taxon>Scyliorhinidae</taxon>
        <taxon>Scyliorhinus</taxon>
    </lineage>
</organism>
<dbReference type="STRING" id="75743.A0A401NS86"/>
<evidence type="ECO:0000313" key="3">
    <source>
        <dbReference type="Proteomes" id="UP000288216"/>
    </source>
</evidence>
<feature type="region of interest" description="Disordered" evidence="1">
    <location>
        <begin position="1"/>
        <end position="44"/>
    </location>
</feature>
<dbReference type="OrthoDB" id="2963168at2759"/>
<protein>
    <submittedName>
        <fullName evidence="2">Uncharacterized protein</fullName>
    </submittedName>
</protein>
<sequence>MSEKESVTECQTAENVSSTYPSPAKSLGEPGITPLSPSISPKDSEQTASLHQSFVVVVAIDFGTTSSGYAYSFARDPECIHIMR</sequence>
<evidence type="ECO:0000256" key="1">
    <source>
        <dbReference type="SAM" id="MobiDB-lite"/>
    </source>
</evidence>
<evidence type="ECO:0000313" key="2">
    <source>
        <dbReference type="EMBL" id="GCB63719.1"/>
    </source>
</evidence>
<gene>
    <name evidence="2" type="ORF">scyTo_0009706</name>
</gene>
<reference evidence="2 3" key="1">
    <citation type="journal article" date="2018" name="Nat. Ecol. Evol.">
        <title>Shark genomes provide insights into elasmobranch evolution and the origin of vertebrates.</title>
        <authorList>
            <person name="Hara Y"/>
            <person name="Yamaguchi K"/>
            <person name="Onimaru K"/>
            <person name="Kadota M"/>
            <person name="Koyanagi M"/>
            <person name="Keeley SD"/>
            <person name="Tatsumi K"/>
            <person name="Tanaka K"/>
            <person name="Motone F"/>
            <person name="Kageyama Y"/>
            <person name="Nozu R"/>
            <person name="Adachi N"/>
            <person name="Nishimura O"/>
            <person name="Nakagawa R"/>
            <person name="Tanegashima C"/>
            <person name="Kiyatake I"/>
            <person name="Matsumoto R"/>
            <person name="Murakumo K"/>
            <person name="Nishida K"/>
            <person name="Terakita A"/>
            <person name="Kuratani S"/>
            <person name="Sato K"/>
            <person name="Hyodo S Kuraku.S."/>
        </authorList>
    </citation>
    <scope>NUCLEOTIDE SEQUENCE [LARGE SCALE GENOMIC DNA]</scope>
</reference>
<dbReference type="Proteomes" id="UP000288216">
    <property type="component" value="Unassembled WGS sequence"/>
</dbReference>
<proteinExistence type="predicted"/>
<comment type="caution">
    <text evidence="2">The sequence shown here is derived from an EMBL/GenBank/DDBJ whole genome shotgun (WGS) entry which is preliminary data.</text>
</comment>
<dbReference type="PANTHER" id="PTHR14187">
    <property type="entry name" value="ALPHA KINASE/ELONGATION FACTOR 2 KINASE"/>
    <property type="match status" value="1"/>
</dbReference>
<accession>A0A401NS86</accession>
<dbReference type="AlphaFoldDB" id="A0A401NS86"/>